<keyword evidence="7" id="KW-0547">Nucleotide-binding</keyword>
<dbReference type="AlphaFoldDB" id="A0A1H3EFZ7"/>
<evidence type="ECO:0000256" key="3">
    <source>
        <dbReference type="ARBA" id="ARBA00022989"/>
    </source>
</evidence>
<keyword evidence="8" id="KW-1185">Reference proteome</keyword>
<evidence type="ECO:0000313" key="8">
    <source>
        <dbReference type="Proteomes" id="UP000183400"/>
    </source>
</evidence>
<evidence type="ECO:0000313" key="7">
    <source>
        <dbReference type="EMBL" id="SDX77550.1"/>
    </source>
</evidence>
<evidence type="ECO:0000256" key="1">
    <source>
        <dbReference type="ARBA" id="ARBA00004651"/>
    </source>
</evidence>
<feature type="transmembrane region" description="Helical" evidence="5">
    <location>
        <begin position="12"/>
        <end position="37"/>
    </location>
</feature>
<dbReference type="PROSITE" id="PS50929">
    <property type="entry name" value="ABC_TM1F"/>
    <property type="match status" value="1"/>
</dbReference>
<dbReference type="GO" id="GO:0005886">
    <property type="term" value="C:plasma membrane"/>
    <property type="evidence" value="ECO:0007669"/>
    <property type="project" value="UniProtKB-SubCell"/>
</dbReference>
<dbReference type="Gene3D" id="3.40.50.300">
    <property type="entry name" value="P-loop containing nucleotide triphosphate hydrolases"/>
    <property type="match status" value="1"/>
</dbReference>
<dbReference type="OrthoDB" id="7341239at2"/>
<dbReference type="PANTHER" id="PTHR24221:SF654">
    <property type="entry name" value="ATP-BINDING CASSETTE SUB-FAMILY B MEMBER 6"/>
    <property type="match status" value="1"/>
</dbReference>
<dbReference type="Pfam" id="PF00664">
    <property type="entry name" value="ABC_membrane"/>
    <property type="match status" value="1"/>
</dbReference>
<dbReference type="SUPFAM" id="SSF90123">
    <property type="entry name" value="ABC transporter transmembrane region"/>
    <property type="match status" value="1"/>
</dbReference>
<feature type="transmembrane region" description="Helical" evidence="5">
    <location>
        <begin position="156"/>
        <end position="177"/>
    </location>
</feature>
<dbReference type="InterPro" id="IPR039421">
    <property type="entry name" value="Type_1_exporter"/>
</dbReference>
<reference evidence="8" key="1">
    <citation type="submission" date="2016-10" db="EMBL/GenBank/DDBJ databases">
        <authorList>
            <person name="Varghese N."/>
            <person name="Submissions S."/>
        </authorList>
    </citation>
    <scope>NUCLEOTIDE SEQUENCE [LARGE SCALE GENOMIC DNA]</scope>
    <source>
        <strain evidence="8">DSM 27839</strain>
    </source>
</reference>
<dbReference type="EMBL" id="FNNP01000011">
    <property type="protein sequence ID" value="SDX77550.1"/>
    <property type="molecule type" value="Genomic_DNA"/>
</dbReference>
<dbReference type="GO" id="GO:0140359">
    <property type="term" value="F:ABC-type transporter activity"/>
    <property type="evidence" value="ECO:0007669"/>
    <property type="project" value="InterPro"/>
</dbReference>
<feature type="transmembrane region" description="Helical" evidence="5">
    <location>
        <begin position="49"/>
        <end position="71"/>
    </location>
</feature>
<keyword evidence="2 5" id="KW-0812">Transmembrane</keyword>
<keyword evidence="4 5" id="KW-0472">Membrane</keyword>
<comment type="subcellular location">
    <subcellularLocation>
        <location evidence="1">Cell membrane</location>
        <topology evidence="1">Multi-pass membrane protein</topology>
    </subcellularLocation>
</comment>
<organism evidence="7 8">
    <name type="scientific">Ruegeria halocynthiae</name>
    <dbReference type="NCBI Taxonomy" id="985054"/>
    <lineage>
        <taxon>Bacteria</taxon>
        <taxon>Pseudomonadati</taxon>
        <taxon>Pseudomonadota</taxon>
        <taxon>Alphaproteobacteria</taxon>
        <taxon>Rhodobacterales</taxon>
        <taxon>Roseobacteraceae</taxon>
        <taxon>Ruegeria</taxon>
    </lineage>
</organism>
<feature type="transmembrane region" description="Helical" evidence="5">
    <location>
        <begin position="235"/>
        <end position="255"/>
    </location>
</feature>
<dbReference type="Gene3D" id="1.20.1560.10">
    <property type="entry name" value="ABC transporter type 1, transmembrane domain"/>
    <property type="match status" value="1"/>
</dbReference>
<feature type="domain" description="ABC transmembrane type-1" evidence="6">
    <location>
        <begin position="17"/>
        <end position="291"/>
    </location>
</feature>
<evidence type="ECO:0000259" key="6">
    <source>
        <dbReference type="PROSITE" id="PS50929"/>
    </source>
</evidence>
<keyword evidence="3 5" id="KW-1133">Transmembrane helix</keyword>
<keyword evidence="7" id="KW-0067">ATP-binding</keyword>
<dbReference type="GO" id="GO:0034040">
    <property type="term" value="F:ATPase-coupled lipid transmembrane transporter activity"/>
    <property type="evidence" value="ECO:0007669"/>
    <property type="project" value="TreeGrafter"/>
</dbReference>
<dbReference type="PANTHER" id="PTHR24221">
    <property type="entry name" value="ATP-BINDING CASSETTE SUB-FAMILY B"/>
    <property type="match status" value="1"/>
</dbReference>
<feature type="transmembrane region" description="Helical" evidence="5">
    <location>
        <begin position="261"/>
        <end position="281"/>
    </location>
</feature>
<dbReference type="GO" id="GO:0005524">
    <property type="term" value="F:ATP binding"/>
    <property type="evidence" value="ECO:0007669"/>
    <property type="project" value="UniProtKB-KW"/>
</dbReference>
<proteinExistence type="predicted"/>
<dbReference type="STRING" id="985054.SAMN05444358_11148"/>
<accession>A0A1H3EFZ7</accession>
<protein>
    <submittedName>
        <fullName evidence="7">ATP-binding cassette, subfamily B</fullName>
    </submittedName>
</protein>
<sequence length="509" mass="54626">MNPLPRLATRDRIIDAVLVVSCGIVQAIALALAAFATRDAFSALHAGEALALNTVLQLAISGGVAAACLLLSRYRAEALGQSYAISLRHMLYRQIARLPKSRHEERRVGALSLRFVGDLSAARLWFGRGLPDVLSAALVLPGAVIILYFLDPALAITGIASLSGALLIMGLLAWHLGRRHQKLRHNRANIAISMIERIAIAPELDLMGRTDRELRKLDKQGASLRKDALARRGRTTSLQAVLQLGVALSGLLMLWQASQFGIAPATVAASLSVLALIALPLQNLAGAWDQYCAWSVARAKAERLLSEPKIVRTVSSQGKPLGVNVTGEFEGTPVSLDARSCSTSTLTGRYAVSIARNIAGLDTNEGIAVLYGGQEKAPKVAFVGDDHIGLQGSLRRSASLMCLKRPSDQNITEVMTSFGLTELLLADRGLDQRLAENGNGLLPCQTLRIDLVRAVLGNAEIVVIASIRWASCQHDHAKLLDTLRKLSSATIILVEEVALPDMKQSLKDV</sequence>
<evidence type="ECO:0000256" key="2">
    <source>
        <dbReference type="ARBA" id="ARBA00022692"/>
    </source>
</evidence>
<gene>
    <name evidence="7" type="ORF">SAMN05444358_11148</name>
</gene>
<evidence type="ECO:0000256" key="5">
    <source>
        <dbReference type="SAM" id="Phobius"/>
    </source>
</evidence>
<dbReference type="InterPro" id="IPR036640">
    <property type="entry name" value="ABC1_TM_sf"/>
</dbReference>
<feature type="transmembrane region" description="Helical" evidence="5">
    <location>
        <begin position="133"/>
        <end position="150"/>
    </location>
</feature>
<evidence type="ECO:0000256" key="4">
    <source>
        <dbReference type="ARBA" id="ARBA00023136"/>
    </source>
</evidence>
<dbReference type="InterPro" id="IPR011527">
    <property type="entry name" value="ABC1_TM_dom"/>
</dbReference>
<dbReference type="Proteomes" id="UP000183400">
    <property type="component" value="Unassembled WGS sequence"/>
</dbReference>
<dbReference type="InterPro" id="IPR027417">
    <property type="entry name" value="P-loop_NTPase"/>
</dbReference>
<name>A0A1H3EFZ7_9RHOB</name>
<dbReference type="RefSeq" id="WP_074738800.1">
    <property type="nucleotide sequence ID" value="NZ_FNNP01000011.1"/>
</dbReference>